<dbReference type="EMBL" id="CM037158">
    <property type="protein sequence ID" value="KAH7851510.1"/>
    <property type="molecule type" value="Genomic_DNA"/>
</dbReference>
<evidence type="ECO:0000313" key="1">
    <source>
        <dbReference type="EMBL" id="KAH7851510.1"/>
    </source>
</evidence>
<name>A0ACB7YDI7_9ERIC</name>
<reference evidence="1 2" key="1">
    <citation type="journal article" date="2021" name="Hortic Res">
        <title>High-quality reference genome and annotation aids understanding of berry development for evergreen blueberry (Vaccinium darrowii).</title>
        <authorList>
            <person name="Yu J."/>
            <person name="Hulse-Kemp A.M."/>
            <person name="Babiker E."/>
            <person name="Staton M."/>
        </authorList>
    </citation>
    <scope>NUCLEOTIDE SEQUENCE [LARGE SCALE GENOMIC DNA]</scope>
    <source>
        <strain evidence="2">cv. NJ 8807/NJ 8810</strain>
        <tissue evidence="1">Young leaf</tissue>
    </source>
</reference>
<protein>
    <submittedName>
        <fullName evidence="1">Uncharacterized protein</fullName>
    </submittedName>
</protein>
<accession>A0ACB7YDI7</accession>
<gene>
    <name evidence="1" type="ORF">Vadar_012670</name>
</gene>
<evidence type="ECO:0000313" key="2">
    <source>
        <dbReference type="Proteomes" id="UP000828048"/>
    </source>
</evidence>
<keyword evidence="2" id="KW-1185">Reference proteome</keyword>
<dbReference type="Proteomes" id="UP000828048">
    <property type="component" value="Chromosome 8"/>
</dbReference>
<proteinExistence type="predicted"/>
<sequence length="117" mass="12845">MLVKAGLDPEKVSSQTVAPFDSVLTHAQVKTLEQGKPGKDALTSLAASLTLPDNKTITISVGERRILHPLKEVFEEPPAFIATTKVEEEDCQEPFINYPQHGRLLEDKAKKAEYGDS</sequence>
<organism evidence="1 2">
    <name type="scientific">Vaccinium darrowii</name>
    <dbReference type="NCBI Taxonomy" id="229202"/>
    <lineage>
        <taxon>Eukaryota</taxon>
        <taxon>Viridiplantae</taxon>
        <taxon>Streptophyta</taxon>
        <taxon>Embryophyta</taxon>
        <taxon>Tracheophyta</taxon>
        <taxon>Spermatophyta</taxon>
        <taxon>Magnoliopsida</taxon>
        <taxon>eudicotyledons</taxon>
        <taxon>Gunneridae</taxon>
        <taxon>Pentapetalae</taxon>
        <taxon>asterids</taxon>
        <taxon>Ericales</taxon>
        <taxon>Ericaceae</taxon>
        <taxon>Vaccinioideae</taxon>
        <taxon>Vaccinieae</taxon>
        <taxon>Vaccinium</taxon>
    </lineage>
</organism>
<comment type="caution">
    <text evidence="1">The sequence shown here is derived from an EMBL/GenBank/DDBJ whole genome shotgun (WGS) entry which is preliminary data.</text>
</comment>